<dbReference type="AlphaFoldDB" id="A0A162RYD8"/>
<proteinExistence type="predicted"/>
<keyword evidence="2" id="KW-1185">Reference proteome</keyword>
<evidence type="ECO:0000313" key="1">
    <source>
        <dbReference type="EMBL" id="KZS20880.1"/>
    </source>
</evidence>
<gene>
    <name evidence="1" type="ORF">APZ42_012324</name>
</gene>
<evidence type="ECO:0000313" key="2">
    <source>
        <dbReference type="Proteomes" id="UP000076858"/>
    </source>
</evidence>
<comment type="caution">
    <text evidence="1">The sequence shown here is derived from an EMBL/GenBank/DDBJ whole genome shotgun (WGS) entry which is preliminary data.</text>
</comment>
<reference evidence="1 2" key="1">
    <citation type="submission" date="2016-03" db="EMBL/GenBank/DDBJ databases">
        <title>EvidentialGene: Evidence-directed Construction of Genes on Genomes.</title>
        <authorList>
            <person name="Gilbert D.G."/>
            <person name="Choi J.-H."/>
            <person name="Mockaitis K."/>
            <person name="Colbourne J."/>
            <person name="Pfrender M."/>
        </authorList>
    </citation>
    <scope>NUCLEOTIDE SEQUENCE [LARGE SCALE GENOMIC DNA]</scope>
    <source>
        <strain evidence="1 2">Xinb3</strain>
        <tissue evidence="1">Complete organism</tissue>
    </source>
</reference>
<dbReference type="Proteomes" id="UP000076858">
    <property type="component" value="Unassembled WGS sequence"/>
</dbReference>
<dbReference type="EMBL" id="LRGB01000093">
    <property type="protein sequence ID" value="KZS20880.1"/>
    <property type="molecule type" value="Genomic_DNA"/>
</dbReference>
<dbReference type="OrthoDB" id="6390739at2759"/>
<protein>
    <submittedName>
        <fullName evidence="1">Uncharacterized protein</fullName>
    </submittedName>
</protein>
<name>A0A162RYD8_9CRUS</name>
<organism evidence="1 2">
    <name type="scientific">Daphnia magna</name>
    <dbReference type="NCBI Taxonomy" id="35525"/>
    <lineage>
        <taxon>Eukaryota</taxon>
        <taxon>Metazoa</taxon>
        <taxon>Ecdysozoa</taxon>
        <taxon>Arthropoda</taxon>
        <taxon>Crustacea</taxon>
        <taxon>Branchiopoda</taxon>
        <taxon>Diplostraca</taxon>
        <taxon>Cladocera</taxon>
        <taxon>Anomopoda</taxon>
        <taxon>Daphniidae</taxon>
        <taxon>Daphnia</taxon>
    </lineage>
</organism>
<sequence length="148" mass="17301">MPHKRRTNFTSRESHQSTSDAVIFLNLFEAFIRYFLFTESQQSRFFGKKKRIFPRLEEVKRFYICTKAQGVSRNLTIKHYSTPSAPVLKRLSGKLVVLVPLKASLPYESLDEGVDCDVCQQTVPIRQLAHHIDRCTEQAFRTTKRKTY</sequence>
<accession>A0A162RYD8</accession>